<dbReference type="InterPro" id="IPR029062">
    <property type="entry name" value="Class_I_gatase-like"/>
</dbReference>
<gene>
    <name evidence="2" type="ORF">QBC35DRAFT_495864</name>
</gene>
<dbReference type="EMBL" id="MU864386">
    <property type="protein sequence ID" value="KAK4188584.1"/>
    <property type="molecule type" value="Genomic_DNA"/>
</dbReference>
<feature type="domain" description="ThuA-like" evidence="1">
    <location>
        <begin position="29"/>
        <end position="257"/>
    </location>
</feature>
<accession>A0AAN6WUS4</accession>
<comment type="caution">
    <text evidence="2">The sequence shown here is derived from an EMBL/GenBank/DDBJ whole genome shotgun (WGS) entry which is preliminary data.</text>
</comment>
<reference evidence="2" key="2">
    <citation type="submission" date="2023-05" db="EMBL/GenBank/DDBJ databases">
        <authorList>
            <consortium name="Lawrence Berkeley National Laboratory"/>
            <person name="Steindorff A."/>
            <person name="Hensen N."/>
            <person name="Bonometti L."/>
            <person name="Westerberg I."/>
            <person name="Brannstrom I.O."/>
            <person name="Guillou S."/>
            <person name="Cros-Aarteil S."/>
            <person name="Calhoun S."/>
            <person name="Haridas S."/>
            <person name="Kuo A."/>
            <person name="Mondo S."/>
            <person name="Pangilinan J."/>
            <person name="Riley R."/>
            <person name="Labutti K."/>
            <person name="Andreopoulos B."/>
            <person name="Lipzen A."/>
            <person name="Chen C."/>
            <person name="Yanf M."/>
            <person name="Daum C."/>
            <person name="Ng V."/>
            <person name="Clum A."/>
            <person name="Ohm R."/>
            <person name="Martin F."/>
            <person name="Silar P."/>
            <person name="Natvig D."/>
            <person name="Lalanne C."/>
            <person name="Gautier V."/>
            <person name="Ament-Velasquez S.L."/>
            <person name="Kruys A."/>
            <person name="Hutchinson M.I."/>
            <person name="Powell A.J."/>
            <person name="Barry K."/>
            <person name="Miller A.N."/>
            <person name="Grigoriev I.V."/>
            <person name="Debuchy R."/>
            <person name="Gladieux P."/>
            <person name="Thoren M.H."/>
            <person name="Johannesson H."/>
        </authorList>
    </citation>
    <scope>NUCLEOTIDE SEQUENCE</scope>
    <source>
        <strain evidence="2">PSN309</strain>
    </source>
</reference>
<protein>
    <submittedName>
        <fullName evidence="2">ThuA-like domain-containing protein</fullName>
    </submittedName>
</protein>
<dbReference type="Gene3D" id="3.40.50.880">
    <property type="match status" value="1"/>
</dbReference>
<keyword evidence="3" id="KW-1185">Reference proteome</keyword>
<reference evidence="2" key="1">
    <citation type="journal article" date="2023" name="Mol. Phylogenet. Evol.">
        <title>Genome-scale phylogeny and comparative genomics of the fungal order Sordariales.</title>
        <authorList>
            <person name="Hensen N."/>
            <person name="Bonometti L."/>
            <person name="Westerberg I."/>
            <person name="Brannstrom I.O."/>
            <person name="Guillou S."/>
            <person name="Cros-Aarteil S."/>
            <person name="Calhoun S."/>
            <person name="Haridas S."/>
            <person name="Kuo A."/>
            <person name="Mondo S."/>
            <person name="Pangilinan J."/>
            <person name="Riley R."/>
            <person name="LaButti K."/>
            <person name="Andreopoulos B."/>
            <person name="Lipzen A."/>
            <person name="Chen C."/>
            <person name="Yan M."/>
            <person name="Daum C."/>
            <person name="Ng V."/>
            <person name="Clum A."/>
            <person name="Steindorff A."/>
            <person name="Ohm R.A."/>
            <person name="Martin F."/>
            <person name="Silar P."/>
            <person name="Natvig D.O."/>
            <person name="Lalanne C."/>
            <person name="Gautier V."/>
            <person name="Ament-Velasquez S.L."/>
            <person name="Kruys A."/>
            <person name="Hutchinson M.I."/>
            <person name="Powell A.J."/>
            <person name="Barry K."/>
            <person name="Miller A.N."/>
            <person name="Grigoriev I.V."/>
            <person name="Debuchy R."/>
            <person name="Gladieux P."/>
            <person name="Hiltunen Thoren M."/>
            <person name="Johannesson H."/>
        </authorList>
    </citation>
    <scope>NUCLEOTIDE SEQUENCE</scope>
    <source>
        <strain evidence="2">PSN309</strain>
    </source>
</reference>
<dbReference type="AlphaFoldDB" id="A0AAN6WUS4"/>
<dbReference type="PANTHER" id="PTHR40469">
    <property type="entry name" value="SECRETED GLYCOSYL HYDROLASE"/>
    <property type="match status" value="1"/>
</dbReference>
<sequence>MMSTVTPRNPLSPFTTTTSLNTDSMATFKALIFTRTVAYRHDSIPAGIRAIERLASTHKFDTLHTDNPAVFNDKTLAEYKVIVLLQCSGEFLDNASQIAALKTFVRNGGGVVGIHCASFAMQSEPWYARLIGAAFESHPDPCVQTVRFNTEEKDHSLVQRWCTKGMGTGRQVMTEGGLVKEWEWTDEWYVYKETNEEIEQRVRVLLRGGLHGENHPLAWYQEDFEGGTSFYTSLGHFGEAYEDEGFCGHLARGIVWAARVEG</sequence>
<proteinExistence type="predicted"/>
<organism evidence="2 3">
    <name type="scientific">Podospora australis</name>
    <dbReference type="NCBI Taxonomy" id="1536484"/>
    <lineage>
        <taxon>Eukaryota</taxon>
        <taxon>Fungi</taxon>
        <taxon>Dikarya</taxon>
        <taxon>Ascomycota</taxon>
        <taxon>Pezizomycotina</taxon>
        <taxon>Sordariomycetes</taxon>
        <taxon>Sordariomycetidae</taxon>
        <taxon>Sordariales</taxon>
        <taxon>Podosporaceae</taxon>
        <taxon>Podospora</taxon>
    </lineage>
</organism>
<dbReference type="SUPFAM" id="SSF52317">
    <property type="entry name" value="Class I glutamine amidotransferase-like"/>
    <property type="match status" value="1"/>
</dbReference>
<evidence type="ECO:0000313" key="2">
    <source>
        <dbReference type="EMBL" id="KAK4188584.1"/>
    </source>
</evidence>
<dbReference type="InterPro" id="IPR029010">
    <property type="entry name" value="ThuA-like"/>
</dbReference>
<dbReference type="Pfam" id="PF06283">
    <property type="entry name" value="ThuA"/>
    <property type="match status" value="1"/>
</dbReference>
<evidence type="ECO:0000259" key="1">
    <source>
        <dbReference type="Pfam" id="PF06283"/>
    </source>
</evidence>
<evidence type="ECO:0000313" key="3">
    <source>
        <dbReference type="Proteomes" id="UP001302126"/>
    </source>
</evidence>
<dbReference type="Proteomes" id="UP001302126">
    <property type="component" value="Unassembled WGS sequence"/>
</dbReference>
<dbReference type="PANTHER" id="PTHR40469:SF2">
    <property type="entry name" value="GALACTOSE-BINDING DOMAIN-LIKE SUPERFAMILY PROTEIN"/>
    <property type="match status" value="1"/>
</dbReference>
<name>A0AAN6WUS4_9PEZI</name>